<reference evidence="2 3" key="1">
    <citation type="submission" date="2024-04" db="EMBL/GenBank/DDBJ databases">
        <title>Tritrichomonas musculus Genome.</title>
        <authorList>
            <person name="Alves-Ferreira E."/>
            <person name="Grigg M."/>
            <person name="Lorenzi H."/>
            <person name="Galac M."/>
        </authorList>
    </citation>
    <scope>NUCLEOTIDE SEQUENCE [LARGE SCALE GENOMIC DNA]</scope>
    <source>
        <strain evidence="2 3">EAF2021</strain>
    </source>
</reference>
<sequence>MLLLFTFLELHNSLKLHEGKTGFFSKYLNIGEELLVESNDPFLCVYFLKIKGVKISLYVGGQLYQNITDSSSVTGIDFGNTLGRILFQATENTKILFSALVFPRFCDKFRYISSLPFLNLTFSSDNEDEDFRITLNQHFCFWPAAPTDHSIQIITDTEPQFDNIKLHSIEGIIKMLSGKDMIELISRKGQEFITWESDSTKLSKMFSIIIRTNRYIEYPFINQMLKGYQASDVNLFFAQEDRDNLDSKNKIENDIKIEIILIVLTSITTILIGTSIATIIWAVKVHNSLQDDNFDFIIGLNPDFKSKKDYKFSSTDEMPMPYIIGPSI</sequence>
<gene>
    <name evidence="2" type="ORF">M9Y10_034680</name>
</gene>
<comment type="caution">
    <text evidence="2">The sequence shown here is derived from an EMBL/GenBank/DDBJ whole genome shotgun (WGS) entry which is preliminary data.</text>
</comment>
<keyword evidence="1" id="KW-0812">Transmembrane</keyword>
<accession>A0ABR2KIU9</accession>
<feature type="transmembrane region" description="Helical" evidence="1">
    <location>
        <begin position="259"/>
        <end position="283"/>
    </location>
</feature>
<evidence type="ECO:0000256" key="1">
    <source>
        <dbReference type="SAM" id="Phobius"/>
    </source>
</evidence>
<keyword evidence="1" id="KW-0472">Membrane</keyword>
<dbReference type="Proteomes" id="UP001470230">
    <property type="component" value="Unassembled WGS sequence"/>
</dbReference>
<keyword evidence="1" id="KW-1133">Transmembrane helix</keyword>
<dbReference type="EMBL" id="JAPFFF010000005">
    <property type="protein sequence ID" value="KAK8889925.1"/>
    <property type="molecule type" value="Genomic_DNA"/>
</dbReference>
<evidence type="ECO:0000313" key="3">
    <source>
        <dbReference type="Proteomes" id="UP001470230"/>
    </source>
</evidence>
<organism evidence="2 3">
    <name type="scientific">Tritrichomonas musculus</name>
    <dbReference type="NCBI Taxonomy" id="1915356"/>
    <lineage>
        <taxon>Eukaryota</taxon>
        <taxon>Metamonada</taxon>
        <taxon>Parabasalia</taxon>
        <taxon>Tritrichomonadida</taxon>
        <taxon>Tritrichomonadidae</taxon>
        <taxon>Tritrichomonas</taxon>
    </lineage>
</organism>
<evidence type="ECO:0000313" key="2">
    <source>
        <dbReference type="EMBL" id="KAK8889925.1"/>
    </source>
</evidence>
<name>A0ABR2KIU9_9EUKA</name>
<proteinExistence type="predicted"/>
<protein>
    <submittedName>
        <fullName evidence="2">Uncharacterized protein</fullName>
    </submittedName>
</protein>
<keyword evidence="3" id="KW-1185">Reference proteome</keyword>